<comment type="caution">
    <text evidence="2">The sequence shown here is derived from an EMBL/GenBank/DDBJ whole genome shotgun (WGS) entry which is preliminary data.</text>
</comment>
<feature type="region of interest" description="Disordered" evidence="1">
    <location>
        <begin position="28"/>
        <end position="62"/>
    </location>
</feature>
<name>A0AAD7FNE2_MYCRO</name>
<evidence type="ECO:0000313" key="3">
    <source>
        <dbReference type="Proteomes" id="UP001221757"/>
    </source>
</evidence>
<gene>
    <name evidence="2" type="ORF">B0H17DRAFT_1107968</name>
</gene>
<evidence type="ECO:0000256" key="1">
    <source>
        <dbReference type="SAM" id="MobiDB-lite"/>
    </source>
</evidence>
<feature type="non-terminal residue" evidence="2">
    <location>
        <position position="1"/>
    </location>
</feature>
<protein>
    <submittedName>
        <fullName evidence="2">Uncharacterized protein</fullName>
    </submittedName>
</protein>
<dbReference type="AlphaFoldDB" id="A0AAD7FNE2"/>
<evidence type="ECO:0000313" key="2">
    <source>
        <dbReference type="EMBL" id="KAJ7633743.1"/>
    </source>
</evidence>
<sequence length="62" mass="6767">GSRLDSSIVVQGPLALRQCMGNRPGRLGFLSRSRRMTSPRCTQPKCGSTFEVQSSSQGLRAR</sequence>
<accession>A0AAD7FNE2</accession>
<reference evidence="2" key="1">
    <citation type="submission" date="2023-03" db="EMBL/GenBank/DDBJ databases">
        <title>Massive genome expansion in bonnet fungi (Mycena s.s.) driven by repeated elements and novel gene families across ecological guilds.</title>
        <authorList>
            <consortium name="Lawrence Berkeley National Laboratory"/>
            <person name="Harder C.B."/>
            <person name="Miyauchi S."/>
            <person name="Viragh M."/>
            <person name="Kuo A."/>
            <person name="Thoen E."/>
            <person name="Andreopoulos B."/>
            <person name="Lu D."/>
            <person name="Skrede I."/>
            <person name="Drula E."/>
            <person name="Henrissat B."/>
            <person name="Morin E."/>
            <person name="Kohler A."/>
            <person name="Barry K."/>
            <person name="LaButti K."/>
            <person name="Morin E."/>
            <person name="Salamov A."/>
            <person name="Lipzen A."/>
            <person name="Mereny Z."/>
            <person name="Hegedus B."/>
            <person name="Baldrian P."/>
            <person name="Stursova M."/>
            <person name="Weitz H."/>
            <person name="Taylor A."/>
            <person name="Grigoriev I.V."/>
            <person name="Nagy L.G."/>
            <person name="Martin F."/>
            <person name="Kauserud H."/>
        </authorList>
    </citation>
    <scope>NUCLEOTIDE SEQUENCE</scope>
    <source>
        <strain evidence="2">CBHHK067</strain>
    </source>
</reference>
<keyword evidence="3" id="KW-1185">Reference proteome</keyword>
<dbReference type="EMBL" id="JARKIE010000485">
    <property type="protein sequence ID" value="KAJ7633743.1"/>
    <property type="molecule type" value="Genomic_DNA"/>
</dbReference>
<organism evidence="2 3">
    <name type="scientific">Mycena rosella</name>
    <name type="common">Pink bonnet</name>
    <name type="synonym">Agaricus rosellus</name>
    <dbReference type="NCBI Taxonomy" id="1033263"/>
    <lineage>
        <taxon>Eukaryota</taxon>
        <taxon>Fungi</taxon>
        <taxon>Dikarya</taxon>
        <taxon>Basidiomycota</taxon>
        <taxon>Agaricomycotina</taxon>
        <taxon>Agaricomycetes</taxon>
        <taxon>Agaricomycetidae</taxon>
        <taxon>Agaricales</taxon>
        <taxon>Marasmiineae</taxon>
        <taxon>Mycenaceae</taxon>
        <taxon>Mycena</taxon>
    </lineage>
</organism>
<dbReference type="Proteomes" id="UP001221757">
    <property type="component" value="Unassembled WGS sequence"/>
</dbReference>
<proteinExistence type="predicted"/>
<feature type="compositionally biased region" description="Polar residues" evidence="1">
    <location>
        <begin position="50"/>
        <end position="62"/>
    </location>
</feature>